<dbReference type="Gene3D" id="1.10.287.1060">
    <property type="entry name" value="ESAT-6-like"/>
    <property type="match status" value="1"/>
</dbReference>
<dbReference type="AlphaFoldDB" id="A0A931N0E3"/>
<feature type="region of interest" description="Disordered" evidence="1">
    <location>
        <begin position="83"/>
        <end position="107"/>
    </location>
</feature>
<name>A0A931N0E3_9NOCA</name>
<reference evidence="2" key="1">
    <citation type="submission" date="2020-11" db="EMBL/GenBank/DDBJ databases">
        <title>Nocardia NEAU-351.nov., a novel actinomycete isolated from the cow dung.</title>
        <authorList>
            <person name="Zhang X."/>
        </authorList>
    </citation>
    <scope>NUCLEOTIDE SEQUENCE</scope>
    <source>
        <strain evidence="2">NEAU-351</strain>
    </source>
</reference>
<dbReference type="InterPro" id="IPR036689">
    <property type="entry name" value="ESAT-6-like_sf"/>
</dbReference>
<dbReference type="RefSeq" id="WP_196149482.1">
    <property type="nucleotide sequence ID" value="NZ_JADMLG010000004.1"/>
</dbReference>
<accession>A0A931N0E3</accession>
<dbReference type="Proteomes" id="UP000655751">
    <property type="component" value="Unassembled WGS sequence"/>
</dbReference>
<gene>
    <name evidence="2" type="ORF">IT779_12850</name>
</gene>
<keyword evidence="3" id="KW-1185">Reference proteome</keyword>
<evidence type="ECO:0000313" key="2">
    <source>
        <dbReference type="EMBL" id="MBH0777170.1"/>
    </source>
</evidence>
<dbReference type="Pfam" id="PF06013">
    <property type="entry name" value="WXG100"/>
    <property type="match status" value="1"/>
</dbReference>
<evidence type="ECO:0000256" key="1">
    <source>
        <dbReference type="SAM" id="MobiDB-lite"/>
    </source>
</evidence>
<organism evidence="2 3">
    <name type="scientific">Nocardia bovistercoris</name>
    <dbReference type="NCBI Taxonomy" id="2785916"/>
    <lineage>
        <taxon>Bacteria</taxon>
        <taxon>Bacillati</taxon>
        <taxon>Actinomycetota</taxon>
        <taxon>Actinomycetes</taxon>
        <taxon>Mycobacteriales</taxon>
        <taxon>Nocardiaceae</taxon>
        <taxon>Nocardia</taxon>
    </lineage>
</organism>
<dbReference type="InterPro" id="IPR010310">
    <property type="entry name" value="T7SS_ESAT-6-like"/>
</dbReference>
<protein>
    <submittedName>
        <fullName evidence="2">WXG100 family type VII secretion target</fullName>
    </submittedName>
</protein>
<evidence type="ECO:0000313" key="3">
    <source>
        <dbReference type="Proteomes" id="UP000655751"/>
    </source>
</evidence>
<feature type="compositionally biased region" description="Low complexity" evidence="1">
    <location>
        <begin position="90"/>
        <end position="107"/>
    </location>
</feature>
<sequence>MAESVSVDPQQLRTAAGRLDIVFEESGTALRDTDRVIAECGPAWKDPAATAFGRFTTYLEGRRTQLQQSVAGLSESLATTATGMETQDGSSSSALSQLTSRSSSLDL</sequence>
<dbReference type="SUPFAM" id="SSF140453">
    <property type="entry name" value="EsxAB dimer-like"/>
    <property type="match status" value="1"/>
</dbReference>
<proteinExistence type="predicted"/>
<comment type="caution">
    <text evidence="2">The sequence shown here is derived from an EMBL/GenBank/DDBJ whole genome shotgun (WGS) entry which is preliminary data.</text>
</comment>
<dbReference type="EMBL" id="JADMLG010000004">
    <property type="protein sequence ID" value="MBH0777170.1"/>
    <property type="molecule type" value="Genomic_DNA"/>
</dbReference>